<dbReference type="EMBL" id="CP016757">
    <property type="protein sequence ID" value="ANZ46089.1"/>
    <property type="molecule type" value="Genomic_DNA"/>
</dbReference>
<dbReference type="RefSeq" id="WP_066747589.1">
    <property type="nucleotide sequence ID" value="NZ_CALCLR010000076.1"/>
</dbReference>
<dbReference type="GeneID" id="83058935"/>
<evidence type="ECO:0000313" key="2">
    <source>
        <dbReference type="Proteomes" id="UP000093044"/>
    </source>
</evidence>
<gene>
    <name evidence="1" type="ORF">BED41_13875</name>
</gene>
<dbReference type="Proteomes" id="UP000093044">
    <property type="component" value="Chromosome"/>
</dbReference>
<dbReference type="KEGG" id="cpor:BED41_13875"/>
<dbReference type="Pfam" id="PF13189">
    <property type="entry name" value="Cytidylate_kin2"/>
    <property type="match status" value="1"/>
</dbReference>
<dbReference type="AlphaFoldDB" id="A0A1B2I7Z8"/>
<accession>A0A1B2I7Z8</accession>
<dbReference type="Gene3D" id="3.40.50.300">
    <property type="entry name" value="P-loop containing nucleotide triphosphate hydrolases"/>
    <property type="match status" value="1"/>
</dbReference>
<name>A0A1B2I7Z8_9BACT</name>
<organism evidence="1 2">
    <name type="scientific">Cloacibacillus porcorum</name>
    <dbReference type="NCBI Taxonomy" id="1197717"/>
    <lineage>
        <taxon>Bacteria</taxon>
        <taxon>Thermotogati</taxon>
        <taxon>Synergistota</taxon>
        <taxon>Synergistia</taxon>
        <taxon>Synergistales</taxon>
        <taxon>Synergistaceae</taxon>
        <taxon>Cloacibacillus</taxon>
    </lineage>
</organism>
<proteinExistence type="predicted"/>
<dbReference type="STRING" id="1197717.BED41_13875"/>
<reference evidence="1" key="1">
    <citation type="submission" date="2016-08" db="EMBL/GenBank/DDBJ databases">
        <title>Complete genome of Cloacibacillus porcorum.</title>
        <authorList>
            <person name="Looft T."/>
            <person name="Bayles D.O."/>
            <person name="Alt D.P."/>
        </authorList>
    </citation>
    <scope>NUCLEOTIDE SEQUENCE [LARGE SCALE GENOMIC DNA]</scope>
    <source>
        <strain evidence="1">CL-84</strain>
    </source>
</reference>
<keyword evidence="2" id="KW-1185">Reference proteome</keyword>
<protein>
    <submittedName>
        <fullName evidence="1">Uncharacterized protein</fullName>
    </submittedName>
</protein>
<dbReference type="InterPro" id="IPR027417">
    <property type="entry name" value="P-loop_NTPase"/>
</dbReference>
<sequence length="202" mass="23349">MEKRIITISRQFGSGGHEVGMKLAKRLNIKFYDKELVDLLAKDGKYDVDFIEANEEKCSPPMCPIMPGFAMPVFYQDLPSDLIYKGQSKLIRSLAERGPCVVVGRCADYILRNMNPVDCFIYGSLEERISRKMSMVPEGLDFTREEIKKRVIDVDKKRAKYYEFYADRKWGRMEDYDLCINTDKVGIDGAVETILAYLEHCR</sequence>
<evidence type="ECO:0000313" key="1">
    <source>
        <dbReference type="EMBL" id="ANZ46089.1"/>
    </source>
</evidence>
<dbReference type="SUPFAM" id="SSF52540">
    <property type="entry name" value="P-loop containing nucleoside triphosphate hydrolases"/>
    <property type="match status" value="1"/>
</dbReference>